<reference evidence="1 2" key="1">
    <citation type="submission" date="2016-10" db="EMBL/GenBank/DDBJ databases">
        <authorList>
            <person name="de Groot N.N."/>
        </authorList>
    </citation>
    <scope>NUCLEOTIDE SEQUENCE [LARGE SCALE GENOMIC DNA]</scope>
    <source>
        <strain evidence="1 2">DSM 16957</strain>
    </source>
</reference>
<dbReference type="RefSeq" id="WP_091237415.1">
    <property type="nucleotide sequence ID" value="NZ_FNAG01000001.1"/>
</dbReference>
<dbReference type="EMBL" id="FNAG01000001">
    <property type="protein sequence ID" value="SDD06009.1"/>
    <property type="molecule type" value="Genomic_DNA"/>
</dbReference>
<protein>
    <submittedName>
        <fullName evidence="1">Uncharacterized protein</fullName>
    </submittedName>
</protein>
<evidence type="ECO:0000313" key="1">
    <source>
        <dbReference type="EMBL" id="SDD06009.1"/>
    </source>
</evidence>
<organism evidence="1 2">
    <name type="scientific">Aquimonas voraii</name>
    <dbReference type="NCBI Taxonomy" id="265719"/>
    <lineage>
        <taxon>Bacteria</taxon>
        <taxon>Pseudomonadati</taxon>
        <taxon>Pseudomonadota</taxon>
        <taxon>Gammaproteobacteria</taxon>
        <taxon>Lysobacterales</taxon>
        <taxon>Lysobacteraceae</taxon>
        <taxon>Aquimonas</taxon>
    </lineage>
</organism>
<name>A0A1G6RMZ7_9GAMM</name>
<dbReference type="Proteomes" id="UP000199603">
    <property type="component" value="Unassembled WGS sequence"/>
</dbReference>
<accession>A0A1G6RMZ7</accession>
<dbReference type="STRING" id="265719.SAMN04488509_1015"/>
<proteinExistence type="predicted"/>
<keyword evidence="2" id="KW-1185">Reference proteome</keyword>
<gene>
    <name evidence="1" type="ORF">SAMN04488509_1015</name>
</gene>
<sequence>MNTDTITMTVSDLRDLVDALEMADYRLAEAEALFGAMIGETQREQRLRPFYLASLGADTMDRALGDIAEPLKKLREMARAAGVVVGS</sequence>
<evidence type="ECO:0000313" key="2">
    <source>
        <dbReference type="Proteomes" id="UP000199603"/>
    </source>
</evidence>
<dbReference type="AlphaFoldDB" id="A0A1G6RMZ7"/>